<sequence>MTRWFAPAAWLGADAGVASNVAVTVSGDRIASVETDAEPGDAYRLPGIVIPGLVNAHSHAFHRALRGNTDAGRGDFWTWREQMYAVAANLTPDSYFALARATYAEMATAGITTVAEFHYLHHDTGGKRYADPNAMGHALTAAAAEAGIRLVLLDTCYLQSTVDGEPLEGPQLRFGDGDAESWAARASQVDTPHAGAAIHSVRGCPPAAMETVAAYARERGEPLHIHLSEQPKENAASLAVHGRTPAGLCADTGVLGPGTTAVHATHLTGDDIALLGGSGTGACFCPTTERNLADGIGPAAALIAAGSPLSLGSDSHAVIDLLEEARAVELNARLGTGERGVHTAAELLAAATEGGAWSAGLGAYGLKPGAYADFAAVRLDTVRTAGSGLADPVAAVVFAASGADVSHVVSGGRLVVADGVHQRLDVAAELAAAISAARG</sequence>
<evidence type="ECO:0000313" key="4">
    <source>
        <dbReference type="Proteomes" id="UP001165079"/>
    </source>
</evidence>
<reference evidence="3" key="1">
    <citation type="submission" date="2023-03" db="EMBL/GenBank/DDBJ databases">
        <title>Actinorhabdospora filicis NBRC 111898.</title>
        <authorList>
            <person name="Ichikawa N."/>
            <person name="Sato H."/>
            <person name="Tonouchi N."/>
        </authorList>
    </citation>
    <scope>NUCLEOTIDE SEQUENCE</scope>
    <source>
        <strain evidence="3">NBRC 111898</strain>
    </source>
</reference>
<dbReference type="SUPFAM" id="SSF51338">
    <property type="entry name" value="Composite domain of metallo-dependent hydrolases"/>
    <property type="match status" value="2"/>
</dbReference>
<dbReference type="NCBIfam" id="NF006681">
    <property type="entry name" value="PRK09229.1-2"/>
    <property type="match status" value="1"/>
</dbReference>
<accession>A0A9W6W2U1</accession>
<proteinExistence type="predicted"/>
<evidence type="ECO:0000313" key="3">
    <source>
        <dbReference type="EMBL" id="GLZ77392.1"/>
    </source>
</evidence>
<evidence type="ECO:0000259" key="2">
    <source>
        <dbReference type="Pfam" id="PF01979"/>
    </source>
</evidence>
<dbReference type="AlphaFoldDB" id="A0A9W6W2U1"/>
<organism evidence="3 4">
    <name type="scientific">Actinorhabdospora filicis</name>
    <dbReference type="NCBI Taxonomy" id="1785913"/>
    <lineage>
        <taxon>Bacteria</taxon>
        <taxon>Bacillati</taxon>
        <taxon>Actinomycetota</taxon>
        <taxon>Actinomycetes</taxon>
        <taxon>Micromonosporales</taxon>
        <taxon>Micromonosporaceae</taxon>
        <taxon>Actinorhabdospora</taxon>
    </lineage>
</organism>
<dbReference type="InterPro" id="IPR050287">
    <property type="entry name" value="MTA/SAH_deaminase"/>
</dbReference>
<protein>
    <submittedName>
        <fullName evidence="3">Formimidoylglutamate deiminase</fullName>
    </submittedName>
</protein>
<dbReference type="NCBIfam" id="TIGR02022">
    <property type="entry name" value="hutF"/>
    <property type="match status" value="1"/>
</dbReference>
<dbReference type="SUPFAM" id="SSF51556">
    <property type="entry name" value="Metallo-dependent hydrolases"/>
    <property type="match status" value="1"/>
</dbReference>
<dbReference type="Proteomes" id="UP001165079">
    <property type="component" value="Unassembled WGS sequence"/>
</dbReference>
<dbReference type="InterPro" id="IPR010252">
    <property type="entry name" value="HutF"/>
</dbReference>
<keyword evidence="4" id="KW-1185">Reference proteome</keyword>
<name>A0A9W6W2U1_9ACTN</name>
<dbReference type="EMBL" id="BSTX01000001">
    <property type="protein sequence ID" value="GLZ77392.1"/>
    <property type="molecule type" value="Genomic_DNA"/>
</dbReference>
<comment type="caution">
    <text evidence="3">The sequence shown here is derived from an EMBL/GenBank/DDBJ whole genome shotgun (WGS) entry which is preliminary data.</text>
</comment>
<evidence type="ECO:0000256" key="1">
    <source>
        <dbReference type="ARBA" id="ARBA00022801"/>
    </source>
</evidence>
<dbReference type="RefSeq" id="WP_285662504.1">
    <property type="nucleotide sequence ID" value="NZ_BSTX01000001.1"/>
</dbReference>
<dbReference type="Pfam" id="PF01979">
    <property type="entry name" value="Amidohydro_1"/>
    <property type="match status" value="1"/>
</dbReference>
<dbReference type="PANTHER" id="PTHR43794">
    <property type="entry name" value="AMINOHYDROLASE SSNA-RELATED"/>
    <property type="match status" value="1"/>
</dbReference>
<keyword evidence="1" id="KW-0378">Hydrolase</keyword>
<dbReference type="InterPro" id="IPR006680">
    <property type="entry name" value="Amidohydro-rel"/>
</dbReference>
<gene>
    <name evidence="3" type="primary">hutF</name>
    <name evidence="3" type="ORF">Afil01_21990</name>
</gene>
<dbReference type="Gene3D" id="3.20.20.140">
    <property type="entry name" value="Metal-dependent hydrolases"/>
    <property type="match status" value="1"/>
</dbReference>
<dbReference type="GO" id="GO:0016810">
    <property type="term" value="F:hydrolase activity, acting on carbon-nitrogen (but not peptide) bonds"/>
    <property type="evidence" value="ECO:0007669"/>
    <property type="project" value="InterPro"/>
</dbReference>
<dbReference type="PANTHER" id="PTHR43794:SF11">
    <property type="entry name" value="AMIDOHYDROLASE-RELATED DOMAIN-CONTAINING PROTEIN"/>
    <property type="match status" value="1"/>
</dbReference>
<dbReference type="Gene3D" id="2.30.40.10">
    <property type="entry name" value="Urease, subunit C, domain 1"/>
    <property type="match status" value="1"/>
</dbReference>
<feature type="domain" description="Amidohydrolase-related" evidence="2">
    <location>
        <begin position="48"/>
        <end position="415"/>
    </location>
</feature>
<dbReference type="InterPro" id="IPR011059">
    <property type="entry name" value="Metal-dep_hydrolase_composite"/>
</dbReference>
<dbReference type="InterPro" id="IPR032466">
    <property type="entry name" value="Metal_Hydrolase"/>
</dbReference>